<name>A0A7S3WSM8_EMIHU</name>
<gene>
    <name evidence="1" type="ORF">EHUX00137_LOCUS32798</name>
</gene>
<reference evidence="1" key="1">
    <citation type="submission" date="2021-01" db="EMBL/GenBank/DDBJ databases">
        <authorList>
            <person name="Corre E."/>
            <person name="Pelletier E."/>
            <person name="Niang G."/>
            <person name="Scheremetjew M."/>
            <person name="Finn R."/>
            <person name="Kale V."/>
            <person name="Holt S."/>
            <person name="Cochrane G."/>
            <person name="Meng A."/>
            <person name="Brown T."/>
            <person name="Cohen L."/>
        </authorList>
    </citation>
    <scope>NUCLEOTIDE SEQUENCE</scope>
    <source>
        <strain evidence="1">379</strain>
    </source>
</reference>
<sequence>MVWDLKQTSVEEEQPERAAMFLIHFVRCSVVSQRKVKALPAHLITNCVSSKGPTNSTLEYLEGSRKAPGSFLEGPAGSDRLARDPLGGADRLDFAVEVLVAERVVRRVDPPLLPHAELVRAEGERLRLGHAVDVSWPQTWLRRSGRVMAVL</sequence>
<proteinExistence type="predicted"/>
<evidence type="ECO:0000313" key="1">
    <source>
        <dbReference type="EMBL" id="CAE0574915.1"/>
    </source>
</evidence>
<protein>
    <submittedName>
        <fullName evidence="1">Uncharacterized protein</fullName>
    </submittedName>
</protein>
<dbReference type="AlphaFoldDB" id="A0A7S3WSM8"/>
<dbReference type="EMBL" id="HBIR01042030">
    <property type="protein sequence ID" value="CAE0574915.1"/>
    <property type="molecule type" value="Transcribed_RNA"/>
</dbReference>
<organism evidence="1">
    <name type="scientific">Emiliania huxleyi</name>
    <name type="common">Coccolithophore</name>
    <name type="synonym">Pontosphaera huxleyi</name>
    <dbReference type="NCBI Taxonomy" id="2903"/>
    <lineage>
        <taxon>Eukaryota</taxon>
        <taxon>Haptista</taxon>
        <taxon>Haptophyta</taxon>
        <taxon>Prymnesiophyceae</taxon>
        <taxon>Isochrysidales</taxon>
        <taxon>Noelaerhabdaceae</taxon>
        <taxon>Emiliania</taxon>
    </lineage>
</organism>
<accession>A0A7S3WSM8</accession>